<dbReference type="SMART" id="SM00342">
    <property type="entry name" value="HTH_ARAC"/>
    <property type="match status" value="1"/>
</dbReference>
<dbReference type="PANTHER" id="PTHR47893">
    <property type="entry name" value="REGULATORY PROTEIN PCHR"/>
    <property type="match status" value="1"/>
</dbReference>
<dbReference type="InterPro" id="IPR053142">
    <property type="entry name" value="PchR_regulatory_protein"/>
</dbReference>
<protein>
    <submittedName>
        <fullName evidence="4">Helix-turn-helix domain-containing protein</fullName>
    </submittedName>
</protein>
<evidence type="ECO:0000259" key="3">
    <source>
        <dbReference type="PROSITE" id="PS01124"/>
    </source>
</evidence>
<gene>
    <name evidence="4" type="ORF">ACJDT4_15855</name>
</gene>
<keyword evidence="5" id="KW-1185">Reference proteome</keyword>
<dbReference type="InterPro" id="IPR018060">
    <property type="entry name" value="HTH_AraC"/>
</dbReference>
<dbReference type="InterPro" id="IPR009057">
    <property type="entry name" value="Homeodomain-like_sf"/>
</dbReference>
<sequence>MHYEGMYLGSNVTAFSKSDSCRVFEMKNDTGMGTMTLYEVFPGIALSYNDFHMNNCYSEFHSDKDTLFIEHCREGRIEWDMENNTCLYLGAGDLRIDNHRDHNGRFEFPLKHYYGISILICKEEAEKTLKDALGGFPFKLAKLQEKFCNRETSFVLRAQPGIEHIFYELYNVPSTIKGYYFKVKVLELLLYLSVLDVSGKLDKHPYFYKVQVEKVKAIEKLMTENIQVHYTLEELSKKFDMSLTSMKICFKGVFGESIYAYMRNFRMNKAAELIRQSTKSIDFIAGVVGYESHSKFSAAFKKVIGKSPLQYRKSIV</sequence>
<dbReference type="RefSeq" id="WP_406788543.1">
    <property type="nucleotide sequence ID" value="NZ_JBJIAA010000013.1"/>
</dbReference>
<evidence type="ECO:0000256" key="2">
    <source>
        <dbReference type="ARBA" id="ARBA00023163"/>
    </source>
</evidence>
<evidence type="ECO:0000313" key="4">
    <source>
        <dbReference type="EMBL" id="MFL0251893.1"/>
    </source>
</evidence>
<keyword evidence="2" id="KW-0804">Transcription</keyword>
<dbReference type="PROSITE" id="PS01124">
    <property type="entry name" value="HTH_ARAC_FAMILY_2"/>
    <property type="match status" value="1"/>
</dbReference>
<comment type="caution">
    <text evidence="4">The sequence shown here is derived from an EMBL/GenBank/DDBJ whole genome shotgun (WGS) entry which is preliminary data.</text>
</comment>
<reference evidence="4 5" key="1">
    <citation type="submission" date="2024-11" db="EMBL/GenBank/DDBJ databases">
        <authorList>
            <person name="Heng Y.C."/>
            <person name="Lim A.C.H."/>
            <person name="Lee J.K.Y."/>
            <person name="Kittelmann S."/>
        </authorList>
    </citation>
    <scope>NUCLEOTIDE SEQUENCE [LARGE SCALE GENOMIC DNA]</scope>
    <source>
        <strain evidence="4 5">WILCCON 0114</strain>
    </source>
</reference>
<proteinExistence type="predicted"/>
<evidence type="ECO:0000256" key="1">
    <source>
        <dbReference type="ARBA" id="ARBA00023015"/>
    </source>
</evidence>
<name>A0ABW8THF3_9CLOT</name>
<dbReference type="Proteomes" id="UP001623592">
    <property type="component" value="Unassembled WGS sequence"/>
</dbReference>
<dbReference type="Pfam" id="PF12833">
    <property type="entry name" value="HTH_18"/>
    <property type="match status" value="1"/>
</dbReference>
<evidence type="ECO:0000313" key="5">
    <source>
        <dbReference type="Proteomes" id="UP001623592"/>
    </source>
</evidence>
<dbReference type="PANTHER" id="PTHR47893:SF1">
    <property type="entry name" value="REGULATORY PROTEIN PCHR"/>
    <property type="match status" value="1"/>
</dbReference>
<feature type="domain" description="HTH araC/xylS-type" evidence="3">
    <location>
        <begin position="216"/>
        <end position="314"/>
    </location>
</feature>
<keyword evidence="1" id="KW-0805">Transcription regulation</keyword>
<dbReference type="SUPFAM" id="SSF46689">
    <property type="entry name" value="Homeodomain-like"/>
    <property type="match status" value="1"/>
</dbReference>
<dbReference type="Gene3D" id="1.10.10.60">
    <property type="entry name" value="Homeodomain-like"/>
    <property type="match status" value="1"/>
</dbReference>
<accession>A0ABW8THF3</accession>
<organism evidence="4 5">
    <name type="scientific">Clostridium neuense</name>
    <dbReference type="NCBI Taxonomy" id="1728934"/>
    <lineage>
        <taxon>Bacteria</taxon>
        <taxon>Bacillati</taxon>
        <taxon>Bacillota</taxon>
        <taxon>Clostridia</taxon>
        <taxon>Eubacteriales</taxon>
        <taxon>Clostridiaceae</taxon>
        <taxon>Clostridium</taxon>
    </lineage>
</organism>
<dbReference type="EMBL" id="JBJIAA010000013">
    <property type="protein sequence ID" value="MFL0251893.1"/>
    <property type="molecule type" value="Genomic_DNA"/>
</dbReference>